<feature type="domain" description="Bacterial transcriptional activator" evidence="4">
    <location>
        <begin position="97"/>
        <end position="233"/>
    </location>
</feature>
<gene>
    <name evidence="5" type="ORF">SAMN04489743_3430</name>
</gene>
<dbReference type="Pfam" id="PF03704">
    <property type="entry name" value="BTAD"/>
    <property type="match status" value="1"/>
</dbReference>
<dbReference type="Proteomes" id="UP000198751">
    <property type="component" value="Chromosome I"/>
</dbReference>
<dbReference type="AlphaFoldDB" id="A0A1H2B578"/>
<evidence type="ECO:0000256" key="3">
    <source>
        <dbReference type="SAM" id="MobiDB-lite"/>
    </source>
</evidence>
<dbReference type="GO" id="GO:0006355">
    <property type="term" value="P:regulation of DNA-templated transcription"/>
    <property type="evidence" value="ECO:0007669"/>
    <property type="project" value="TreeGrafter"/>
</dbReference>
<evidence type="ECO:0000313" key="6">
    <source>
        <dbReference type="Proteomes" id="UP000198751"/>
    </source>
</evidence>
<organism evidence="5 6">
    <name type="scientific">Pseudarthrobacter equi</name>
    <dbReference type="NCBI Taxonomy" id="728066"/>
    <lineage>
        <taxon>Bacteria</taxon>
        <taxon>Bacillati</taxon>
        <taxon>Actinomycetota</taxon>
        <taxon>Actinomycetes</taxon>
        <taxon>Micrococcales</taxon>
        <taxon>Micrococcaceae</taxon>
        <taxon>Pseudarthrobacter</taxon>
    </lineage>
</organism>
<proteinExistence type="predicted"/>
<evidence type="ECO:0000259" key="4">
    <source>
        <dbReference type="SMART" id="SM01043"/>
    </source>
</evidence>
<feature type="compositionally biased region" description="Gly residues" evidence="3">
    <location>
        <begin position="308"/>
        <end position="317"/>
    </location>
</feature>
<dbReference type="EMBL" id="LT629779">
    <property type="protein sequence ID" value="SDT53242.1"/>
    <property type="molecule type" value="Genomic_DNA"/>
</dbReference>
<evidence type="ECO:0000256" key="2">
    <source>
        <dbReference type="ARBA" id="ARBA00023163"/>
    </source>
</evidence>
<keyword evidence="2" id="KW-0804">Transcription</keyword>
<dbReference type="InterPro" id="IPR005158">
    <property type="entry name" value="BTAD"/>
</dbReference>
<feature type="region of interest" description="Disordered" evidence="3">
    <location>
        <begin position="287"/>
        <end position="324"/>
    </location>
</feature>
<reference evidence="6" key="1">
    <citation type="submission" date="2016-10" db="EMBL/GenBank/DDBJ databases">
        <authorList>
            <person name="Varghese N."/>
            <person name="Submissions S."/>
        </authorList>
    </citation>
    <scope>NUCLEOTIDE SEQUENCE [LARGE SCALE GENOMIC DNA]</scope>
    <source>
        <strain evidence="6">IMMIB L-1606</strain>
    </source>
</reference>
<dbReference type="PANTHER" id="PTHR35807:SF1">
    <property type="entry name" value="TRANSCRIPTIONAL REGULATOR REDD"/>
    <property type="match status" value="1"/>
</dbReference>
<dbReference type="Gene3D" id="1.25.40.10">
    <property type="entry name" value="Tetratricopeptide repeat domain"/>
    <property type="match status" value="1"/>
</dbReference>
<keyword evidence="5" id="KW-0238">DNA-binding</keyword>
<evidence type="ECO:0000313" key="5">
    <source>
        <dbReference type="EMBL" id="SDT53242.1"/>
    </source>
</evidence>
<accession>A0A1H2B578</accession>
<name>A0A1H2B578_9MICC</name>
<protein>
    <submittedName>
        <fullName evidence="5">DNA-binding transcriptional activator of the SARP family</fullName>
    </submittedName>
</protein>
<dbReference type="InterPro" id="IPR011990">
    <property type="entry name" value="TPR-like_helical_dom_sf"/>
</dbReference>
<dbReference type="SMART" id="SM01043">
    <property type="entry name" value="BTAD"/>
    <property type="match status" value="1"/>
</dbReference>
<sequence length="324" mass="34296">MGNGVCGHLELNLLRYWQLRRDGEIVRVAARQQRLIAVLAVHGPSLRIYLAGLLWPNCPEPRALESLRVSTHLVTRQVPGLLAKNGPMLALDPAVQVDLHRVRALLQDGSAGFGQAARALLDLRGAELLPGWYEDWVVFEEGRLRQSRLWALTTLSRSLLTAGDCEGAAEAAVAALDIEPLYESAVRALVIAEIRMGNSASGLLAYEKYAVTLWQEMGVAPSEELVKLIDEVQGPVHPQVHSGRKTPVDYSAVLVPQPLPHGLDHLLPVGGGEAAVASGAFAEGHPGTEGGLAVGLDPRADDKRPAAGGSGGPGGGAVVDHAVT</sequence>
<dbReference type="InterPro" id="IPR051677">
    <property type="entry name" value="AfsR-DnrI-RedD_regulator"/>
</dbReference>
<dbReference type="SUPFAM" id="SSF48452">
    <property type="entry name" value="TPR-like"/>
    <property type="match status" value="1"/>
</dbReference>
<dbReference type="GO" id="GO:0003677">
    <property type="term" value="F:DNA binding"/>
    <property type="evidence" value="ECO:0007669"/>
    <property type="project" value="UniProtKB-KW"/>
</dbReference>
<keyword evidence="6" id="KW-1185">Reference proteome</keyword>
<evidence type="ECO:0000256" key="1">
    <source>
        <dbReference type="ARBA" id="ARBA00023015"/>
    </source>
</evidence>
<keyword evidence="1" id="KW-0805">Transcription regulation</keyword>
<dbReference type="PANTHER" id="PTHR35807">
    <property type="entry name" value="TRANSCRIPTIONAL REGULATOR REDD-RELATED"/>
    <property type="match status" value="1"/>
</dbReference>